<accession>A0A8H6GDP3</accession>
<reference evidence="2 3" key="1">
    <citation type="journal article" date="2020" name="bioRxiv">
        <title>A chromosome-scale genome assembly for the Fusarium oxysporum strain Fo5176 to establish a model Arabidopsis-fungal pathosystem.</title>
        <authorList>
            <person name="Fokkens L."/>
            <person name="Guo L."/>
            <person name="Dora S."/>
            <person name="Wang B."/>
            <person name="Ye K."/>
            <person name="Sanchez-Rodriguez C."/>
            <person name="Croll D."/>
        </authorList>
    </citation>
    <scope>NUCLEOTIDE SEQUENCE [LARGE SCALE GENOMIC DNA]</scope>
    <source>
        <strain evidence="2 3">Fo5176</strain>
    </source>
</reference>
<feature type="region of interest" description="Disordered" evidence="1">
    <location>
        <begin position="197"/>
        <end position="222"/>
    </location>
</feature>
<feature type="compositionally biased region" description="Basic residues" evidence="1">
    <location>
        <begin position="207"/>
        <end position="218"/>
    </location>
</feature>
<evidence type="ECO:0000313" key="3">
    <source>
        <dbReference type="Proteomes" id="UP000593570"/>
    </source>
</evidence>
<evidence type="ECO:0000256" key="1">
    <source>
        <dbReference type="SAM" id="MobiDB-lite"/>
    </source>
</evidence>
<gene>
    <name evidence="2" type="ORF">HZS61_004873</name>
</gene>
<dbReference type="EMBL" id="JACDXP010000013">
    <property type="protein sequence ID" value="KAF6516132.1"/>
    <property type="molecule type" value="Genomic_DNA"/>
</dbReference>
<organism evidence="2 3">
    <name type="scientific">Fusarium oxysporum f. sp. conglutinans</name>
    <dbReference type="NCBI Taxonomy" id="100902"/>
    <lineage>
        <taxon>Eukaryota</taxon>
        <taxon>Fungi</taxon>
        <taxon>Dikarya</taxon>
        <taxon>Ascomycota</taxon>
        <taxon>Pezizomycotina</taxon>
        <taxon>Sordariomycetes</taxon>
        <taxon>Hypocreomycetidae</taxon>
        <taxon>Hypocreales</taxon>
        <taxon>Nectriaceae</taxon>
        <taxon>Fusarium</taxon>
        <taxon>Fusarium oxysporum species complex</taxon>
    </lineage>
</organism>
<comment type="caution">
    <text evidence="2">The sequence shown here is derived from an EMBL/GenBank/DDBJ whole genome shotgun (WGS) entry which is preliminary data.</text>
</comment>
<evidence type="ECO:0000313" key="2">
    <source>
        <dbReference type="EMBL" id="KAF6516132.1"/>
    </source>
</evidence>
<name>A0A8H6GDP3_FUSOX</name>
<protein>
    <submittedName>
        <fullName evidence="2">Uncharacterized protein</fullName>
    </submittedName>
</protein>
<dbReference type="Proteomes" id="UP000593570">
    <property type="component" value="Unassembled WGS sequence"/>
</dbReference>
<sequence length="248" mass="27973">MASITCRVTDPAFTGIQGIYASLNCKDHHGNIISRYESFSDDDGNIRYWFRLSLGDMSIDPKPEIVDALQFPAVSMTFLPGIREPCFPWRSIHTELQLVANGQHEFILILNEHSASYQIHHALSSPLEAQMEWERTIKEHEMTALHEEPTRSSSPLRLPSPVITPQTGRGIKRKLFCEGEETSLGSNYIQSTKRRGVARRNNNTGGVKRRSNAASKRRMTPDSDDNLRLVAEVPECLGLSLSKAFFLF</sequence>
<proteinExistence type="predicted"/>
<dbReference type="AlphaFoldDB" id="A0A8H6GDP3"/>